<keyword evidence="5" id="KW-0479">Metal-binding</keyword>
<dbReference type="PROSITE" id="PS50004">
    <property type="entry name" value="C2"/>
    <property type="match status" value="1"/>
</dbReference>
<dbReference type="SMART" id="SM00490">
    <property type="entry name" value="HELICc"/>
    <property type="match status" value="1"/>
</dbReference>
<comment type="caution">
    <text evidence="21">The sequence shown here is derived from an EMBL/GenBank/DDBJ whole genome shotgun (WGS) entry which is preliminary data.</text>
</comment>
<protein>
    <recommendedName>
        <fullName evidence="15">ATP-dependent helicase ATRX</fullName>
    </recommendedName>
</protein>
<dbReference type="EMBL" id="JACBKZ010000006">
    <property type="protein sequence ID" value="KAF5948178.1"/>
    <property type="molecule type" value="Genomic_DNA"/>
</dbReference>
<dbReference type="GO" id="GO:0004386">
    <property type="term" value="F:helicase activity"/>
    <property type="evidence" value="ECO:0007669"/>
    <property type="project" value="UniProtKB-KW"/>
</dbReference>
<feature type="domain" description="PHD-type" evidence="20">
    <location>
        <begin position="503"/>
        <end position="633"/>
    </location>
</feature>
<evidence type="ECO:0000256" key="13">
    <source>
        <dbReference type="ARBA" id="ARBA00023125"/>
    </source>
</evidence>
<dbReference type="InterPro" id="IPR038718">
    <property type="entry name" value="SNF2-like_sf"/>
</dbReference>
<evidence type="ECO:0000256" key="2">
    <source>
        <dbReference type="ARBA" id="ARBA00004574"/>
    </source>
</evidence>
<evidence type="ECO:0000313" key="22">
    <source>
        <dbReference type="Proteomes" id="UP000593564"/>
    </source>
</evidence>
<dbReference type="PROSITE" id="PS51533">
    <property type="entry name" value="ADD"/>
    <property type="match status" value="1"/>
</dbReference>
<evidence type="ECO:0000256" key="10">
    <source>
        <dbReference type="ARBA" id="ARBA00022833"/>
    </source>
</evidence>
<proteinExistence type="inferred from homology"/>
<evidence type="ECO:0000313" key="21">
    <source>
        <dbReference type="EMBL" id="KAF5948178.1"/>
    </source>
</evidence>
<evidence type="ECO:0000256" key="15">
    <source>
        <dbReference type="ARBA" id="ARBA00031106"/>
    </source>
</evidence>
<dbReference type="InterPro" id="IPR044574">
    <property type="entry name" value="ARIP4-like"/>
</dbReference>
<feature type="region of interest" description="Disordered" evidence="16">
    <location>
        <begin position="1812"/>
        <end position="1849"/>
    </location>
</feature>
<keyword evidence="12" id="KW-0779">Telomere</keyword>
<accession>A0A7J7H8T6</accession>
<dbReference type="CDD" id="cd04051">
    <property type="entry name" value="C2_SRC2_like"/>
    <property type="match status" value="1"/>
</dbReference>
<comment type="subcellular location">
    <subcellularLocation>
        <location evidence="2">Chromosome</location>
        <location evidence="2">Telomere</location>
    </subcellularLocation>
    <subcellularLocation>
        <location evidence="1">Nucleus</location>
    </subcellularLocation>
</comment>
<dbReference type="GO" id="GO:0006952">
    <property type="term" value="P:defense response"/>
    <property type="evidence" value="ECO:0007669"/>
    <property type="project" value="InterPro"/>
</dbReference>
<keyword evidence="10" id="KW-0862">Zinc</keyword>
<feature type="compositionally biased region" description="Basic and acidic residues" evidence="16">
    <location>
        <begin position="361"/>
        <end position="372"/>
    </location>
</feature>
<keyword evidence="14" id="KW-0539">Nucleus</keyword>
<feature type="compositionally biased region" description="Basic residues" evidence="16">
    <location>
        <begin position="351"/>
        <end position="360"/>
    </location>
</feature>
<dbReference type="Pfam" id="PF00168">
    <property type="entry name" value="C2"/>
    <property type="match status" value="1"/>
</dbReference>
<dbReference type="GO" id="GO:0003677">
    <property type="term" value="F:DNA binding"/>
    <property type="evidence" value="ECO:0007669"/>
    <property type="project" value="UniProtKB-KW"/>
</dbReference>
<dbReference type="CDD" id="cd11726">
    <property type="entry name" value="ADDz_ATRX"/>
    <property type="match status" value="1"/>
</dbReference>
<evidence type="ECO:0000256" key="16">
    <source>
        <dbReference type="SAM" id="MobiDB-lite"/>
    </source>
</evidence>
<evidence type="ECO:0000256" key="11">
    <source>
        <dbReference type="ARBA" id="ARBA00022840"/>
    </source>
</evidence>
<dbReference type="InterPro" id="IPR000008">
    <property type="entry name" value="C2_dom"/>
</dbReference>
<comment type="similarity">
    <text evidence="3">Belongs to the SNF2/RAD54 helicase family.</text>
</comment>
<dbReference type="PROSITE" id="PS51192">
    <property type="entry name" value="HELICASE_ATP_BIND_1"/>
    <property type="match status" value="1"/>
</dbReference>
<feature type="domain" description="C2" evidence="17">
    <location>
        <begin position="1536"/>
        <end position="1657"/>
    </location>
</feature>
<feature type="region of interest" description="Disordered" evidence="16">
    <location>
        <begin position="80"/>
        <end position="105"/>
    </location>
</feature>
<dbReference type="InterPro" id="IPR049730">
    <property type="entry name" value="SNF2/RAD54-like_C"/>
</dbReference>
<organism evidence="21 22">
    <name type="scientific">Camellia sinensis</name>
    <name type="common">Tea plant</name>
    <name type="synonym">Thea sinensis</name>
    <dbReference type="NCBI Taxonomy" id="4442"/>
    <lineage>
        <taxon>Eukaryota</taxon>
        <taxon>Viridiplantae</taxon>
        <taxon>Streptophyta</taxon>
        <taxon>Embryophyta</taxon>
        <taxon>Tracheophyta</taxon>
        <taxon>Spermatophyta</taxon>
        <taxon>Magnoliopsida</taxon>
        <taxon>eudicotyledons</taxon>
        <taxon>Gunneridae</taxon>
        <taxon>Pentapetalae</taxon>
        <taxon>asterids</taxon>
        <taxon>Ericales</taxon>
        <taxon>Theaceae</taxon>
        <taxon>Camellia</taxon>
    </lineage>
</organism>
<evidence type="ECO:0000256" key="14">
    <source>
        <dbReference type="ARBA" id="ARBA00023242"/>
    </source>
</evidence>
<evidence type="ECO:0000259" key="18">
    <source>
        <dbReference type="PROSITE" id="PS51192"/>
    </source>
</evidence>
<dbReference type="GO" id="GO:0005634">
    <property type="term" value="C:nucleus"/>
    <property type="evidence" value="ECO:0007669"/>
    <property type="project" value="UniProtKB-SubCell"/>
</dbReference>
<evidence type="ECO:0000259" key="17">
    <source>
        <dbReference type="PROSITE" id="PS50004"/>
    </source>
</evidence>
<keyword evidence="4" id="KW-0158">Chromosome</keyword>
<evidence type="ECO:0000256" key="4">
    <source>
        <dbReference type="ARBA" id="ARBA00022454"/>
    </source>
</evidence>
<feature type="domain" description="Helicase ATP-binding" evidence="18">
    <location>
        <begin position="767"/>
        <end position="950"/>
    </location>
</feature>
<dbReference type="GO" id="GO:0008270">
    <property type="term" value="F:zinc ion binding"/>
    <property type="evidence" value="ECO:0007669"/>
    <property type="project" value="UniProtKB-KW"/>
</dbReference>
<feature type="compositionally biased region" description="Basic residues" evidence="16">
    <location>
        <begin position="1836"/>
        <end position="1849"/>
    </location>
</feature>
<evidence type="ECO:0000259" key="19">
    <source>
        <dbReference type="PROSITE" id="PS51194"/>
    </source>
</evidence>
<dbReference type="InterPro" id="IPR001650">
    <property type="entry name" value="Helicase_C-like"/>
</dbReference>
<dbReference type="PROSITE" id="PS51194">
    <property type="entry name" value="HELICASE_CTER"/>
    <property type="match status" value="1"/>
</dbReference>
<feature type="compositionally biased region" description="Basic and acidic residues" evidence="16">
    <location>
        <begin position="437"/>
        <end position="452"/>
    </location>
</feature>
<gene>
    <name evidence="21" type="ORF">HYC85_014135</name>
</gene>
<dbReference type="GO" id="GO:0000781">
    <property type="term" value="C:chromosome, telomeric region"/>
    <property type="evidence" value="ECO:0007669"/>
    <property type="project" value="UniProtKB-SubCell"/>
</dbReference>
<dbReference type="InterPro" id="IPR014001">
    <property type="entry name" value="Helicase_ATP-bd"/>
</dbReference>
<evidence type="ECO:0000256" key="1">
    <source>
        <dbReference type="ARBA" id="ARBA00004123"/>
    </source>
</evidence>
<dbReference type="Gene3D" id="3.40.50.10810">
    <property type="entry name" value="Tandem AAA-ATPase domain"/>
    <property type="match status" value="1"/>
</dbReference>
<dbReference type="Pfam" id="PF00176">
    <property type="entry name" value="SNF2-rel_dom"/>
    <property type="match status" value="1"/>
</dbReference>
<evidence type="ECO:0000256" key="9">
    <source>
        <dbReference type="ARBA" id="ARBA00022806"/>
    </source>
</evidence>
<reference evidence="21 22" key="2">
    <citation type="submission" date="2020-07" db="EMBL/GenBank/DDBJ databases">
        <title>Genome assembly of wild tea tree DASZ reveals pedigree and selection history of tea varieties.</title>
        <authorList>
            <person name="Zhang W."/>
        </authorList>
    </citation>
    <scope>NUCLEOTIDE SEQUENCE [LARGE SCALE GENOMIC DNA]</scope>
    <source>
        <strain evidence="22">cv. G240</strain>
        <tissue evidence="21">Leaf</tissue>
    </source>
</reference>
<dbReference type="SMART" id="SM00487">
    <property type="entry name" value="DEXDc"/>
    <property type="match status" value="1"/>
</dbReference>
<dbReference type="InterPro" id="IPR025766">
    <property type="entry name" value="ADD"/>
</dbReference>
<evidence type="ECO:0000256" key="6">
    <source>
        <dbReference type="ARBA" id="ARBA00022741"/>
    </source>
</evidence>
<evidence type="ECO:0000256" key="8">
    <source>
        <dbReference type="ARBA" id="ARBA00022801"/>
    </source>
</evidence>
<feature type="region of interest" description="Disordered" evidence="16">
    <location>
        <begin position="351"/>
        <end position="452"/>
    </location>
</feature>
<evidence type="ECO:0000256" key="12">
    <source>
        <dbReference type="ARBA" id="ARBA00022895"/>
    </source>
</evidence>
<dbReference type="InterPro" id="IPR044750">
    <property type="entry name" value="C2_SRC2/BAP"/>
</dbReference>
<dbReference type="SUPFAM" id="SSF49562">
    <property type="entry name" value="C2 domain (Calcium/lipid-binding domain, CaLB)"/>
    <property type="match status" value="1"/>
</dbReference>
<dbReference type="GO" id="GO:0005524">
    <property type="term" value="F:ATP binding"/>
    <property type="evidence" value="ECO:0007669"/>
    <property type="project" value="UniProtKB-KW"/>
</dbReference>
<name>A0A7J7H8T6_CAMSI</name>
<keyword evidence="9" id="KW-0347">Helicase</keyword>
<keyword evidence="6" id="KW-0547">Nucleotide-binding</keyword>
<dbReference type="InterPro" id="IPR027417">
    <property type="entry name" value="P-loop_NTPase"/>
</dbReference>
<dbReference type="Gene3D" id="3.40.50.300">
    <property type="entry name" value="P-loop containing nucleotide triphosphate hydrolases"/>
    <property type="match status" value="1"/>
</dbReference>
<evidence type="ECO:0000256" key="3">
    <source>
        <dbReference type="ARBA" id="ARBA00007025"/>
    </source>
</evidence>
<keyword evidence="22" id="KW-1185">Reference proteome</keyword>
<dbReference type="Proteomes" id="UP000593564">
    <property type="component" value="Unassembled WGS sequence"/>
</dbReference>
<dbReference type="InterPro" id="IPR035892">
    <property type="entry name" value="C2_domain_sf"/>
</dbReference>
<feature type="compositionally biased region" description="Acidic residues" evidence="16">
    <location>
        <begin position="93"/>
        <end position="105"/>
    </location>
</feature>
<dbReference type="PANTHER" id="PTHR45797:SF1">
    <property type="entry name" value="HELICASE ARIP4"/>
    <property type="match status" value="1"/>
</dbReference>
<evidence type="ECO:0000256" key="5">
    <source>
        <dbReference type="ARBA" id="ARBA00022723"/>
    </source>
</evidence>
<sequence>MTHQLDRMTHQLKRGRKGRAHYIALKTTIEVVEHCDCDYDYDYDCDCDCDCDCEADIDHPLVKSLSSCFNRLTEMENNDGVVDDVESASSDSFIDDSDDDGPSASLTEEEINELIAELLEVESKAAEAQESLEDESLAKVEVEVRQELAQSLQEDDLERAVADEMGTFREEWEAVLDELEKESAQLNNLKAAGVELPSLYKWIESQAPNGCSTEAWKRRTHWVGSQVTSDVTEFVSDAEKYLQTHRPVRRRHGKALEEGAGVSGHTSEQSTSFGSKHWASVYLASTPQQAAELGLKFPGVDEVEEIDDIDGDSSDPFVADAIANEREAEKNFRKVKEEDDANIDRKLQLRLKRRRHRNRHKQEDIQRDKLMEDNSDGLTTDGGSEGVIDNNRNDMTSQNLKPDVDENIEISDDIDKRKPINNGSSSVFSESALPDLTEPRGSKRSHDSEELGTDSKKTCTVIIDSDDEAHIMGDKSTICIETVLEDQSHLQEGYADDSLCAGSTHSKSSTENFHCTACDKVAVEVQTHPLLKVIVCRDCKCLIEEKMRIKDPDCSECYCGWCGGNTDLVSCMSCKVLFCNTCVKRNLGEECLLKAQVSGWQCCCCSPNILQPLTLRLEKAIGSGAPIVSSSDSDSDNSDADITVAISSKRKRKKNIRRIIDDAELGEETKRKIAIEKERQEHLKSLEAQFSSKAVFTSSVNFSGNLPEGCSAEVLGDALTGYIVNVVRDKGEEAVRIPPSISGKLKSHQISGIRFMWENIIQSITKVKAGDKGLGCILAHTMGLGKTFQVIAFLYAAMRSVDLGLRTALIVTPVSVLHNWRQEFMKWRPTELKPLRVFMLEDVSRERRTDLLAKWRAKGGVFLIGYATFRNLSLGKHVKDRQIAREICYALQDGPDILVCDEAHMIKNTRADTTQALKQVKCQRRIALTGSPLQNNLMEYYCMVDFVREGFLGSSHEFRNRQDFFTNFVLMLFSCFFQNPIENGQHTNSTSEDVKIMNQRSHILYEQLKGFVQRMDMSVVKKDLPPKTVFVIAVKLSSLQRKLYKRFLDVHGFTKDKVSGETIRKRSFFAGYQALAQWKKTKSKRQRERISEREAKKTHIKHQQFSIDLATVFIDVIFMCVLNKNKTEKDYVKRGDVVENFLADDSSSDENIDCNMITGENPKNKNGFLQRKNDSSFFNQDWWNDLLRENNYKDIDNSGKMVLLLDILTMSSAVGDKALVFSQSLSTLDLIELYLSKLTRHGKKGKCWKRGKDWYRLDGRTEGSERQKLVERFNEPSNKRVKCTLISTRAGSLGINLYAANRVIIVDGSWNPTYDLQAIYRVWRYGQMKPVFAYRLMAHGTMEEKIYKRQVTKEGLAARVVDRQQIHRTISKEEMLHLFDFGDDENPDSLPGLVEENGHATKQSLTGQVGSFLKQKMPLPHGSFSSDKWIANYHEHETLLQENEEEKLSKEEQDMAWEVYRRSLEWEEVQRVPLDESAFELKPAVPNIPPPVPDSSKTTQPPKGSLRNRLVQRKCTNLSHLLTLRSQGTKVGCCTVCGECAQEISWEELNREGKSLLEISVLSAQHLAPVSKLLRTYAVAWVDPDQKLTTKVDHHGHTNPTWNYRFVFRVNDDFLNSAASAITIEIYNVSWLRDIPIGTVTALITDILPPSLRSQKSSTIRLVPLQIRRPSGSFHGVLNLGVNLIDCTRRSMPLDSQLSPATTIQIDVKEDKNKENIIMQPNDAKMKKLWRSRSERSIMTASVKGEYSGSKGVSDQSRLSFGKRSRSKATTRSSASYMRPIPSEVAAFMAKGLYSDVGSSIFENWTVVGDNNENSSSKHKVAMWKKKNDDGDQYDRRHHSNLKKKKKKKNSKSIAEGLLSCFGITCGYECNIMCGTPKNKNKSKNKNMNMFGVNHSSENIHLLHR</sequence>
<keyword evidence="11" id="KW-0067">ATP-binding</keyword>
<keyword evidence="7" id="KW-0863">Zinc-finger</keyword>
<feature type="region of interest" description="Disordered" evidence="16">
    <location>
        <begin position="1743"/>
        <end position="1776"/>
    </location>
</feature>
<dbReference type="SUPFAM" id="SSF52540">
    <property type="entry name" value="P-loop containing nucleoside triphosphate hydrolases"/>
    <property type="match status" value="2"/>
</dbReference>
<reference evidence="22" key="1">
    <citation type="journal article" date="2020" name="Nat. Commun.">
        <title>Genome assembly of wild tea tree DASZ reveals pedigree and selection history of tea varieties.</title>
        <authorList>
            <person name="Zhang W."/>
            <person name="Zhang Y."/>
            <person name="Qiu H."/>
            <person name="Guo Y."/>
            <person name="Wan H."/>
            <person name="Zhang X."/>
            <person name="Scossa F."/>
            <person name="Alseekh S."/>
            <person name="Zhang Q."/>
            <person name="Wang P."/>
            <person name="Xu L."/>
            <person name="Schmidt M.H."/>
            <person name="Jia X."/>
            <person name="Li D."/>
            <person name="Zhu A."/>
            <person name="Guo F."/>
            <person name="Chen W."/>
            <person name="Ni D."/>
            <person name="Usadel B."/>
            <person name="Fernie A.R."/>
            <person name="Wen W."/>
        </authorList>
    </citation>
    <scope>NUCLEOTIDE SEQUENCE [LARGE SCALE GENOMIC DNA]</scope>
    <source>
        <strain evidence="22">cv. G240</strain>
    </source>
</reference>
<dbReference type="InterPro" id="IPR000330">
    <property type="entry name" value="SNF2_N"/>
</dbReference>
<keyword evidence="13" id="KW-0238">DNA-binding</keyword>
<dbReference type="GO" id="GO:0016887">
    <property type="term" value="F:ATP hydrolysis activity"/>
    <property type="evidence" value="ECO:0007669"/>
    <property type="project" value="InterPro"/>
</dbReference>
<dbReference type="PANTHER" id="PTHR45797">
    <property type="entry name" value="RAD54-LIKE"/>
    <property type="match status" value="1"/>
</dbReference>
<keyword evidence="8" id="KW-0378">Hydrolase</keyword>
<dbReference type="CDD" id="cd18793">
    <property type="entry name" value="SF2_C_SNF"/>
    <property type="match status" value="1"/>
</dbReference>
<feature type="region of interest" description="Disordered" evidence="16">
    <location>
        <begin position="248"/>
        <end position="271"/>
    </location>
</feature>
<evidence type="ECO:0000256" key="7">
    <source>
        <dbReference type="ARBA" id="ARBA00022771"/>
    </source>
</evidence>
<dbReference type="Gene3D" id="2.60.40.150">
    <property type="entry name" value="C2 domain"/>
    <property type="match status" value="1"/>
</dbReference>
<dbReference type="SMART" id="SM00239">
    <property type="entry name" value="C2"/>
    <property type="match status" value="1"/>
</dbReference>
<feature type="compositionally biased region" description="Basic and acidic residues" evidence="16">
    <location>
        <begin position="1826"/>
        <end position="1835"/>
    </location>
</feature>
<dbReference type="Pfam" id="PF00271">
    <property type="entry name" value="Helicase_C"/>
    <property type="match status" value="1"/>
</dbReference>
<evidence type="ECO:0000259" key="20">
    <source>
        <dbReference type="PROSITE" id="PS51533"/>
    </source>
</evidence>
<feature type="domain" description="Helicase C-terminal" evidence="19">
    <location>
        <begin position="1206"/>
        <end position="1374"/>
    </location>
</feature>
<feature type="region of interest" description="Disordered" evidence="16">
    <location>
        <begin position="1482"/>
        <end position="1505"/>
    </location>
</feature>